<feature type="compositionally biased region" description="Low complexity" evidence="1">
    <location>
        <begin position="356"/>
        <end position="365"/>
    </location>
</feature>
<feature type="compositionally biased region" description="Polar residues" evidence="1">
    <location>
        <begin position="294"/>
        <end position="319"/>
    </location>
</feature>
<dbReference type="AlphaFoldDB" id="A0A7C3PJQ5"/>
<sequence>MRSRKSPLLGVVMSRKLLFVVTLSCSALLSPLFCIRPGAAEVPLTRAVVESLRNNVLLQLKAKPRRPARKADVMTPGDTLLTRQSAQAQLKFNDGTLARVGQFATFLFEPNTRQFNLRNGTVLFLIPPKRGTTRVITPTAVTGIRGSVVIVRHDEATNRSFIASATNSNVEVTTPDGSQTLVLNAGQGAILRDNKVEAVVRFDVQTFYETGDIVQGLGLDKGDLSSDPDLAAVQEEAREALATVAPLQAGKAIQNPPYIQLTQTPDPDIEVPPTSGTVTALPQAPRNPVPVESVTGSNGKPTTQPSSGDKEPQNPSVATPGSPAGPTQPAQPSGSTGGLVTIPATPVQPGSGAGGPTPTTPTQPSGGTGGLVTIPATPAQPGGGNGNPTIPAVPAQPGNNGNPTIPATPAQPGGGNGNPTIPAVPAQPGNNGNPTIPATPAQPGGGNGNPTIPAVPAQPGNNGNPTIPATPAQPGGGNSGVNPAVPTQPAPVPTPVPQPQPQVPPEVNPVPAPNPVPTPPAPAPAPAPPGPAPAPIPGGPSNPGGPGSQPPINDGNVPISTPNPVPVVPVTPTVPVTPVPEVPVVTPTPPVEVPSTPAPVPTPPVETPVVPTPTPVVDPNLSPKPAIEPIPTPAPLPTGPNNTVPSTEVPAGGAATSTQSF</sequence>
<evidence type="ECO:0000256" key="1">
    <source>
        <dbReference type="SAM" id="MobiDB-lite"/>
    </source>
</evidence>
<accession>A0A7C3PJQ5</accession>
<proteinExistence type="predicted"/>
<evidence type="ECO:0000259" key="2">
    <source>
        <dbReference type="Pfam" id="PF04773"/>
    </source>
</evidence>
<dbReference type="Pfam" id="PF04773">
    <property type="entry name" value="FecR"/>
    <property type="match status" value="1"/>
</dbReference>
<evidence type="ECO:0000313" key="3">
    <source>
        <dbReference type="EMBL" id="HFM99760.1"/>
    </source>
</evidence>
<dbReference type="EMBL" id="DSRU01000274">
    <property type="protein sequence ID" value="HFM99760.1"/>
    <property type="molecule type" value="Genomic_DNA"/>
</dbReference>
<dbReference type="PANTHER" id="PTHR38731">
    <property type="entry name" value="LIPL45-RELATED LIPOPROTEIN-RELATED"/>
    <property type="match status" value="1"/>
</dbReference>
<name>A0A7C3PJQ5_9CYAN</name>
<comment type="caution">
    <text evidence="3">The sequence shown here is derived from an EMBL/GenBank/DDBJ whole genome shotgun (WGS) entry which is preliminary data.</text>
</comment>
<feature type="compositionally biased region" description="Pro residues" evidence="1">
    <location>
        <begin position="486"/>
        <end position="540"/>
    </location>
</feature>
<dbReference type="InterPro" id="IPR006860">
    <property type="entry name" value="FecR"/>
</dbReference>
<protein>
    <recommendedName>
        <fullName evidence="2">FecR protein domain-containing protein</fullName>
    </recommendedName>
</protein>
<feature type="compositionally biased region" description="Pro residues" evidence="1">
    <location>
        <begin position="575"/>
        <end position="616"/>
    </location>
</feature>
<organism evidence="3">
    <name type="scientific">Oscillatoriales cyanobacterium SpSt-418</name>
    <dbReference type="NCBI Taxonomy" id="2282169"/>
    <lineage>
        <taxon>Bacteria</taxon>
        <taxon>Bacillati</taxon>
        <taxon>Cyanobacteriota</taxon>
        <taxon>Cyanophyceae</taxon>
        <taxon>Oscillatoriophycideae</taxon>
        <taxon>Oscillatoriales</taxon>
    </lineage>
</organism>
<feature type="domain" description="FecR protein" evidence="2">
    <location>
        <begin position="78"/>
        <end position="157"/>
    </location>
</feature>
<feature type="compositionally biased region" description="Pro residues" evidence="1">
    <location>
        <begin position="626"/>
        <end position="638"/>
    </location>
</feature>
<gene>
    <name evidence="3" type="ORF">ENR64_18805</name>
</gene>
<feature type="region of interest" description="Disordered" evidence="1">
    <location>
        <begin position="256"/>
        <end position="661"/>
    </location>
</feature>
<reference evidence="3" key="1">
    <citation type="journal article" date="2020" name="mSystems">
        <title>Genome- and Community-Level Interaction Insights into Carbon Utilization and Element Cycling Functions of Hydrothermarchaeota in Hydrothermal Sediment.</title>
        <authorList>
            <person name="Zhou Z."/>
            <person name="Liu Y."/>
            <person name="Xu W."/>
            <person name="Pan J."/>
            <person name="Luo Z.H."/>
            <person name="Li M."/>
        </authorList>
    </citation>
    <scope>NUCLEOTIDE SEQUENCE [LARGE SCALE GENOMIC DNA]</scope>
    <source>
        <strain evidence="3">SpSt-418</strain>
    </source>
</reference>